<feature type="signal peptide" evidence="1">
    <location>
        <begin position="1"/>
        <end position="26"/>
    </location>
</feature>
<dbReference type="RefSeq" id="WP_129603205.1">
    <property type="nucleotide sequence ID" value="NZ_CP035544.1"/>
</dbReference>
<dbReference type="PIRSF" id="PIRSF006402">
    <property type="entry name" value="UCP006402_thioredoxin"/>
    <property type="match status" value="1"/>
</dbReference>
<dbReference type="CDD" id="cd02955">
    <property type="entry name" value="SSP411"/>
    <property type="match status" value="1"/>
</dbReference>
<dbReference type="AlphaFoldDB" id="A0A411E8C9"/>
<name>A0A411E8C9_9FLAO</name>
<evidence type="ECO:0000259" key="2">
    <source>
        <dbReference type="Pfam" id="PF03190"/>
    </source>
</evidence>
<dbReference type="GO" id="GO:0005975">
    <property type="term" value="P:carbohydrate metabolic process"/>
    <property type="evidence" value="ECO:0007669"/>
    <property type="project" value="InterPro"/>
</dbReference>
<dbReference type="InterPro" id="IPR036249">
    <property type="entry name" value="Thioredoxin-like_sf"/>
</dbReference>
<feature type="chain" id="PRO_5018965524" evidence="1">
    <location>
        <begin position="27"/>
        <end position="705"/>
    </location>
</feature>
<dbReference type="Gene3D" id="3.40.30.10">
    <property type="entry name" value="Glutaredoxin"/>
    <property type="match status" value="1"/>
</dbReference>
<accession>A0A411E8C9</accession>
<dbReference type="SUPFAM" id="SSF48208">
    <property type="entry name" value="Six-hairpin glycosidases"/>
    <property type="match status" value="1"/>
</dbReference>
<dbReference type="EMBL" id="CP035544">
    <property type="protein sequence ID" value="QBA63837.1"/>
    <property type="molecule type" value="Genomic_DNA"/>
</dbReference>
<evidence type="ECO:0000313" key="3">
    <source>
        <dbReference type="EMBL" id="QBA63837.1"/>
    </source>
</evidence>
<dbReference type="SUPFAM" id="SSF52833">
    <property type="entry name" value="Thioredoxin-like"/>
    <property type="match status" value="1"/>
</dbReference>
<organism evidence="3 4">
    <name type="scientific">Muriicola soli</name>
    <dbReference type="NCBI Taxonomy" id="2507538"/>
    <lineage>
        <taxon>Bacteria</taxon>
        <taxon>Pseudomonadati</taxon>
        <taxon>Bacteroidota</taxon>
        <taxon>Flavobacteriia</taxon>
        <taxon>Flavobacteriales</taxon>
        <taxon>Flavobacteriaceae</taxon>
        <taxon>Muriicola</taxon>
    </lineage>
</organism>
<dbReference type="PANTHER" id="PTHR42899:SF1">
    <property type="entry name" value="SPERMATOGENESIS-ASSOCIATED PROTEIN 20"/>
    <property type="match status" value="1"/>
</dbReference>
<dbReference type="InterPro" id="IPR004879">
    <property type="entry name" value="Ssp411-like_TRX"/>
</dbReference>
<keyword evidence="4" id="KW-1185">Reference proteome</keyword>
<sequence>MKLSSRFSFLLITLLILIFSACKDKANKDQEHKFTNALVHETSPYLLQHAHNPVNWVAWSDEALEKAREEEKLIIVSIGYSSCHWCHVMEEECFEDVEVAALMNENFINIKVDREERPDVDEVYMTAVQLMTGNGGWPLNVILLSNGKPLYGGTYHTKAQWMEVLTEVNTKYNNDKAGAEDYANRVAKGIAEVNFIPKVESEQPLPDNLLEQAMTRWKPQWDMEKGGNQGREKFIIPANLDYLLDYARLTDDLESDVFVKNTLDNILLGGIYDHIGGGFFRYSTDPNWKVPHFEKMLYDQAQLISLYAKAYAIYKEPAYKDAVLQTIAFLEREMKGPDGGFYAAMDADSEGIEGAYYTWKEVELNRLLRDDFGLFAEYYSINPASSWEEDLYVLFKSQSDAEFAREHDITFAQLSSKKASWHQDLLAARKQRTMPRKDDKVITSWNALLISGLIDAYKAFDEEVLLDKAKGLFRSLKASAVSEDKVIHSYKNGSTREEGFLEDYAFLARTSFSLYETSLDTTYLDFTRKLMEEVESRFFEKETGMYQYNENNDLISRIIKIDDGVLPSPNAVVAENYLLLGHLNYDIKYLEKVDQMLMTISPRVLEAINNHSYWAKLMLSRIKPYYEIVVVGPDAELLSLEFHKLFLPNALVVGSLKSSNLALFKDRYVHEETYIYVCTNNTCKLPVKTVTEALQQLQDFGLNLP</sequence>
<dbReference type="InterPro" id="IPR024705">
    <property type="entry name" value="Ssp411"/>
</dbReference>
<evidence type="ECO:0000313" key="4">
    <source>
        <dbReference type="Proteomes" id="UP000290889"/>
    </source>
</evidence>
<reference evidence="3 4" key="1">
    <citation type="submission" date="2019-01" db="EMBL/GenBank/DDBJ databases">
        <title>Muriicola soli sp. nov., isolated from soil.</title>
        <authorList>
            <person name="Kang H.J."/>
            <person name="Kim S.B."/>
        </authorList>
    </citation>
    <scope>NUCLEOTIDE SEQUENCE [LARGE SCALE GENOMIC DNA]</scope>
    <source>
        <strain evidence="3 4">MMS17-SY002</strain>
    </source>
</reference>
<evidence type="ECO:0000256" key="1">
    <source>
        <dbReference type="SAM" id="SignalP"/>
    </source>
</evidence>
<proteinExistence type="predicted"/>
<dbReference type="PROSITE" id="PS51257">
    <property type="entry name" value="PROKAR_LIPOPROTEIN"/>
    <property type="match status" value="1"/>
</dbReference>
<feature type="domain" description="Spermatogenesis-associated protein 20-like TRX" evidence="2">
    <location>
        <begin position="35"/>
        <end position="188"/>
    </location>
</feature>
<dbReference type="Proteomes" id="UP000290889">
    <property type="component" value="Chromosome"/>
</dbReference>
<dbReference type="OrthoDB" id="9762614at2"/>
<dbReference type="Gene3D" id="1.50.10.10">
    <property type="match status" value="1"/>
</dbReference>
<protein>
    <submittedName>
        <fullName evidence="3">Thioredoxin domain-containing protein</fullName>
    </submittedName>
</protein>
<keyword evidence="1" id="KW-0732">Signal</keyword>
<gene>
    <name evidence="3" type="ORF">EQY75_04380</name>
</gene>
<dbReference type="Pfam" id="PF03190">
    <property type="entry name" value="Thioredox_DsbH"/>
    <property type="match status" value="1"/>
</dbReference>
<dbReference type="PANTHER" id="PTHR42899">
    <property type="entry name" value="SPERMATOGENESIS-ASSOCIATED PROTEIN 20"/>
    <property type="match status" value="1"/>
</dbReference>
<dbReference type="KEGG" id="mur:EQY75_04380"/>
<dbReference type="InterPro" id="IPR008928">
    <property type="entry name" value="6-hairpin_glycosidase_sf"/>
</dbReference>
<dbReference type="InterPro" id="IPR012341">
    <property type="entry name" value="6hp_glycosidase-like_sf"/>
</dbReference>